<evidence type="ECO:0008006" key="4">
    <source>
        <dbReference type="Google" id="ProtNLM"/>
    </source>
</evidence>
<accession>A0A656HIP2</accession>
<dbReference type="EMBL" id="JH651384">
    <property type="protein sequence ID" value="EIJ34875.1"/>
    <property type="molecule type" value="Genomic_DNA"/>
</dbReference>
<dbReference type="RefSeq" id="WP_002708793.1">
    <property type="nucleotide sequence ID" value="NZ_JH651384.1"/>
</dbReference>
<dbReference type="Proteomes" id="UP000005317">
    <property type="component" value="Unassembled WGS sequence"/>
</dbReference>
<feature type="chain" id="PRO_5025068366" description="Porin" evidence="1">
    <location>
        <begin position="24"/>
        <end position="255"/>
    </location>
</feature>
<evidence type="ECO:0000256" key="1">
    <source>
        <dbReference type="SAM" id="SignalP"/>
    </source>
</evidence>
<name>A0A656HIP2_THINJ</name>
<evidence type="ECO:0000313" key="2">
    <source>
        <dbReference type="EMBL" id="EIJ34875.1"/>
    </source>
</evidence>
<feature type="signal peptide" evidence="1">
    <location>
        <begin position="1"/>
        <end position="23"/>
    </location>
</feature>
<proteinExistence type="predicted"/>
<keyword evidence="1" id="KW-0732">Signal</keyword>
<keyword evidence="3" id="KW-1185">Reference proteome</keyword>
<evidence type="ECO:0000313" key="3">
    <source>
        <dbReference type="Proteomes" id="UP000005317"/>
    </source>
</evidence>
<dbReference type="OrthoDB" id="9554376at2"/>
<organism evidence="2 3">
    <name type="scientific">Thiothrix nivea (strain ATCC 35100 / DSM 5205 / JP2)</name>
    <dbReference type="NCBI Taxonomy" id="870187"/>
    <lineage>
        <taxon>Bacteria</taxon>
        <taxon>Pseudomonadati</taxon>
        <taxon>Pseudomonadota</taxon>
        <taxon>Gammaproteobacteria</taxon>
        <taxon>Thiotrichales</taxon>
        <taxon>Thiotrichaceae</taxon>
        <taxon>Thiothrix</taxon>
    </lineage>
</organism>
<reference evidence="3" key="1">
    <citation type="journal article" date="2011" name="Stand. Genomic Sci.">
        <title>Genome sequence of the filamentous, gliding Thiothrix nivea neotype strain (JP2(T)).</title>
        <authorList>
            <person name="Lapidus A."/>
            <person name="Nolan M."/>
            <person name="Lucas S."/>
            <person name="Glavina Del Rio T."/>
            <person name="Tice H."/>
            <person name="Cheng J.F."/>
            <person name="Tapia R."/>
            <person name="Han C."/>
            <person name="Goodwin L."/>
            <person name="Pitluck S."/>
            <person name="Liolios K."/>
            <person name="Pagani I."/>
            <person name="Ivanova N."/>
            <person name="Huntemann M."/>
            <person name="Mavromatis K."/>
            <person name="Mikhailova N."/>
            <person name="Pati A."/>
            <person name="Chen A."/>
            <person name="Palaniappan K."/>
            <person name="Land M."/>
            <person name="Brambilla E.M."/>
            <person name="Rohde M."/>
            <person name="Abt B."/>
            <person name="Verbarg S."/>
            <person name="Goker M."/>
            <person name="Bristow J."/>
            <person name="Eisen J.A."/>
            <person name="Markowitz V."/>
            <person name="Hugenholtz P."/>
            <person name="Kyrpides N.C."/>
            <person name="Klenk H.P."/>
            <person name="Woyke T."/>
        </authorList>
    </citation>
    <scope>NUCLEOTIDE SEQUENCE [LARGE SCALE GENOMIC DNA]</scope>
    <source>
        <strain evidence="3">ATCC 35100 / DSM 5205 / JP2</strain>
    </source>
</reference>
<sequence length="255" mass="27785" precursor="true">MSYRRTLPLALVACALSTPAAFAGDDDEAGETPQPLNDFFQSDAVFPQDKGEWQVSIGVDFSKNAEHKATELTTGLEYGITDSFQVELEHTPYIRIKPDAEDEESLDGQGNTSLGFQQSWMNIGGSPNSIALGYEHEFATGDQAVIADDDDDPAAGDEVRITFARHLDSNSMASLQLGREFREGGNESFANLAAFQAVGRQVFTGEYNWSKEESWVTPGVFWKPAKGLDVGAAVAFGVGDTDGHRALLRLNYEFD</sequence>
<protein>
    <recommendedName>
        <fullName evidence="4">Porin</fullName>
    </recommendedName>
</protein>
<gene>
    <name evidence="2" type="ORF">Thini_2321</name>
</gene>
<dbReference type="AlphaFoldDB" id="A0A656HIP2"/>